<feature type="domain" description="Ubiquitin-like" evidence="4">
    <location>
        <begin position="272"/>
        <end position="348"/>
    </location>
</feature>
<reference evidence="5" key="3">
    <citation type="submission" date="2020-06" db="EMBL/GenBank/DDBJ databases">
        <title>Helianthus annuus Genome sequencing and assembly Release 2.</title>
        <authorList>
            <person name="Gouzy J."/>
            <person name="Langlade N."/>
            <person name="Munos S."/>
        </authorList>
    </citation>
    <scope>NUCLEOTIDE SEQUENCE</scope>
    <source>
        <tissue evidence="5">Leaves</tissue>
    </source>
</reference>
<evidence type="ECO:0000256" key="1">
    <source>
        <dbReference type="ARBA" id="ARBA00022499"/>
    </source>
</evidence>
<dbReference type="EMBL" id="CM007890">
    <property type="protein sequence ID" value="OTG38086.1"/>
    <property type="molecule type" value="Genomic_DNA"/>
</dbReference>
<dbReference type="Gene3D" id="3.10.20.90">
    <property type="entry name" value="Phosphatidylinositol 3-kinase Catalytic Subunit, Chain A, domain 1"/>
    <property type="match status" value="5"/>
</dbReference>
<dbReference type="Proteomes" id="UP000215914">
    <property type="component" value="Chromosome 1"/>
</dbReference>
<feature type="compositionally biased region" description="Basic and acidic residues" evidence="3">
    <location>
        <begin position="10"/>
        <end position="42"/>
    </location>
</feature>
<dbReference type="InterPro" id="IPR019956">
    <property type="entry name" value="Ubiquitin_dom"/>
</dbReference>
<dbReference type="PROSITE" id="PS50053">
    <property type="entry name" value="UBIQUITIN_2"/>
    <property type="match status" value="5"/>
</dbReference>
<evidence type="ECO:0000256" key="2">
    <source>
        <dbReference type="ARBA" id="ARBA00022843"/>
    </source>
</evidence>
<dbReference type="GO" id="GO:0016567">
    <property type="term" value="P:protein ubiquitination"/>
    <property type="evidence" value="ECO:0000318"/>
    <property type="project" value="GO_Central"/>
</dbReference>
<dbReference type="SUPFAM" id="SSF54236">
    <property type="entry name" value="Ubiquitin-like"/>
    <property type="match status" value="5"/>
</dbReference>
<name>A0A251VSM4_HELAN</name>
<dbReference type="InterPro" id="IPR050158">
    <property type="entry name" value="Ubiquitin_ubiquitin-like"/>
</dbReference>
<evidence type="ECO:0000313" key="7">
    <source>
        <dbReference type="Proteomes" id="UP000215914"/>
    </source>
</evidence>
<dbReference type="Gramene" id="mRNA:HanXRQr2_Chr01g0038301">
    <property type="protein sequence ID" value="mRNA:HanXRQr2_Chr01g0038301"/>
    <property type="gene ID" value="HanXRQr2_Chr01g0038301"/>
</dbReference>
<reference evidence="5 7" key="1">
    <citation type="journal article" date="2017" name="Nature">
        <title>The sunflower genome provides insights into oil metabolism, flowering and Asterid evolution.</title>
        <authorList>
            <person name="Badouin H."/>
            <person name="Gouzy J."/>
            <person name="Grassa C.J."/>
            <person name="Murat F."/>
            <person name="Staton S.E."/>
            <person name="Cottret L."/>
            <person name="Lelandais-Briere C."/>
            <person name="Owens G.L."/>
            <person name="Carrere S."/>
            <person name="Mayjonade B."/>
            <person name="Legrand L."/>
            <person name="Gill N."/>
            <person name="Kane N.C."/>
            <person name="Bowers J.E."/>
            <person name="Hubner S."/>
            <person name="Bellec A."/>
            <person name="Berard A."/>
            <person name="Berges H."/>
            <person name="Blanchet N."/>
            <person name="Boniface M.C."/>
            <person name="Brunel D."/>
            <person name="Catrice O."/>
            <person name="Chaidir N."/>
            <person name="Claudel C."/>
            <person name="Donnadieu C."/>
            <person name="Faraut T."/>
            <person name="Fievet G."/>
            <person name="Helmstetter N."/>
            <person name="King M."/>
            <person name="Knapp S.J."/>
            <person name="Lai Z."/>
            <person name="Le Paslier M.C."/>
            <person name="Lippi Y."/>
            <person name="Lorenzon L."/>
            <person name="Mandel J.R."/>
            <person name="Marage G."/>
            <person name="Marchand G."/>
            <person name="Marquand E."/>
            <person name="Bret-Mestries E."/>
            <person name="Morien E."/>
            <person name="Nambeesan S."/>
            <person name="Nguyen T."/>
            <person name="Pegot-Espagnet P."/>
            <person name="Pouilly N."/>
            <person name="Raftis F."/>
            <person name="Sallet E."/>
            <person name="Schiex T."/>
            <person name="Thomas J."/>
            <person name="Vandecasteele C."/>
            <person name="Vares D."/>
            <person name="Vear F."/>
            <person name="Vautrin S."/>
            <person name="Crespi M."/>
            <person name="Mangin B."/>
            <person name="Burke J.M."/>
            <person name="Salse J."/>
            <person name="Munos S."/>
            <person name="Vincourt P."/>
            <person name="Rieseberg L.H."/>
            <person name="Langlade N.B."/>
        </authorList>
    </citation>
    <scope>NUCLEOTIDE SEQUENCE [LARGE SCALE GENOMIC DNA]</scope>
    <source>
        <strain evidence="7">cv. SF193</strain>
        <tissue evidence="5">Leaves</tissue>
    </source>
</reference>
<protein>
    <submittedName>
        <fullName evidence="6">Putative ubiquitin</fullName>
    </submittedName>
    <submittedName>
        <fullName evidence="5">Ubiquitin domain-containing protein</fullName>
    </submittedName>
</protein>
<dbReference type="EMBL" id="MNCJ02000316">
    <property type="protein sequence ID" value="KAF5823433.1"/>
    <property type="molecule type" value="Genomic_DNA"/>
</dbReference>
<dbReference type="STRING" id="4232.A0A251VSM4"/>
<evidence type="ECO:0000313" key="6">
    <source>
        <dbReference type="EMBL" id="OTG38086.1"/>
    </source>
</evidence>
<keyword evidence="1" id="KW-1017">Isopeptide bond</keyword>
<dbReference type="InterPro" id="IPR000626">
    <property type="entry name" value="Ubiquitin-like_dom"/>
</dbReference>
<dbReference type="GO" id="GO:0005634">
    <property type="term" value="C:nucleus"/>
    <property type="evidence" value="ECO:0000318"/>
    <property type="project" value="GO_Central"/>
</dbReference>
<dbReference type="GO" id="GO:0003729">
    <property type="term" value="F:mRNA binding"/>
    <property type="evidence" value="ECO:0007669"/>
    <property type="project" value="UniProtKB-ARBA"/>
</dbReference>
<dbReference type="InterPro" id="IPR029071">
    <property type="entry name" value="Ubiquitin-like_domsf"/>
</dbReference>
<dbReference type="PRINTS" id="PR00348">
    <property type="entry name" value="UBIQUITIN"/>
</dbReference>
<dbReference type="GO" id="GO:0005737">
    <property type="term" value="C:cytoplasm"/>
    <property type="evidence" value="ECO:0000318"/>
    <property type="project" value="GO_Central"/>
</dbReference>
<dbReference type="FunFam" id="3.10.20.90:FF:000160">
    <property type="entry name" value="Polyubiquitin-C"/>
    <property type="match status" value="1"/>
</dbReference>
<feature type="domain" description="Ubiquitin-like" evidence="4">
    <location>
        <begin position="193"/>
        <end position="268"/>
    </location>
</feature>
<gene>
    <name evidence="6" type="ORF">HannXRQ_Chr01g0025891</name>
    <name evidence="5" type="ORF">HanXRQr2_Chr01g0038301</name>
</gene>
<feature type="region of interest" description="Disordered" evidence="3">
    <location>
        <begin position="1"/>
        <end position="42"/>
    </location>
</feature>
<dbReference type="GO" id="GO:0031625">
    <property type="term" value="F:ubiquitin protein ligase binding"/>
    <property type="evidence" value="ECO:0000318"/>
    <property type="project" value="GO_Central"/>
</dbReference>
<dbReference type="GO" id="GO:0019941">
    <property type="term" value="P:modification-dependent protein catabolic process"/>
    <property type="evidence" value="ECO:0000318"/>
    <property type="project" value="GO_Central"/>
</dbReference>
<dbReference type="GO" id="GO:0031386">
    <property type="term" value="F:protein tag activity"/>
    <property type="evidence" value="ECO:0000318"/>
    <property type="project" value="GO_Central"/>
</dbReference>
<dbReference type="InParanoid" id="A0A251VSM4"/>
<dbReference type="PANTHER" id="PTHR10666">
    <property type="entry name" value="UBIQUITIN"/>
    <property type="match status" value="1"/>
</dbReference>
<keyword evidence="2" id="KW-0832">Ubl conjugation</keyword>
<accession>A0A251VSM4</accession>
<feature type="domain" description="Ubiquitin-like" evidence="4">
    <location>
        <begin position="349"/>
        <end position="424"/>
    </location>
</feature>
<sequence length="435" mass="49346">MADGSSLKKPNRDGDDRPDNRMRKNPIDDVDHYSEANESDDGKIKAMTATGKIISLQVKELDTIRTIKLQIEAKEGIPCRQQELILDEMLLQDTDTIGDLRIEKGSTLKLMRNSKMNIFVQDLGPYHLIFPLEVKPSDTIGNVKAKFFAHYGGSGNVLIFNEIVLDDDNDTLADFNIINGSTLTSMVKYEKSMEIFVNSYTGKTISLFVHPTDTITKVKSEIKRKEGIPVDEQVLIFNKVVLEDSATLLDFQIKEKSTLTLLQRSRGLKGFMNIFIKTFTEDQTITLEVKPSYTIHNIKAKIQNEVHIPLEAQELIFNKMVLHDTDTLASYNINNKSTLTVIRISRGFMHIFIKTLDGKTITVEVKPFDTIQNVKSAIYNMEGTPHCQQRLIYGNKQLEDSHTLADYDVHHESTIHLVLRIPGAITKATNWRSLF</sequence>
<reference evidence="6" key="2">
    <citation type="submission" date="2017-02" db="EMBL/GenBank/DDBJ databases">
        <title>Sunflower complete genome.</title>
        <authorList>
            <person name="Langlade N."/>
            <person name="Munos S."/>
        </authorList>
    </citation>
    <scope>NUCLEOTIDE SEQUENCE [LARGE SCALE GENOMIC DNA]</scope>
    <source>
        <tissue evidence="6">Leaves</tissue>
    </source>
</reference>
<keyword evidence="7" id="KW-1185">Reference proteome</keyword>
<dbReference type="SMART" id="SM00213">
    <property type="entry name" value="UBQ"/>
    <property type="match status" value="5"/>
</dbReference>
<evidence type="ECO:0000256" key="3">
    <source>
        <dbReference type="SAM" id="MobiDB-lite"/>
    </source>
</evidence>
<dbReference type="AlphaFoldDB" id="A0A251VSM4"/>
<feature type="domain" description="Ubiquitin-like" evidence="4">
    <location>
        <begin position="116"/>
        <end position="192"/>
    </location>
</feature>
<evidence type="ECO:0000259" key="4">
    <source>
        <dbReference type="PROSITE" id="PS50053"/>
    </source>
</evidence>
<dbReference type="Pfam" id="PF00240">
    <property type="entry name" value="ubiquitin"/>
    <property type="match status" value="5"/>
</dbReference>
<proteinExistence type="predicted"/>
<feature type="domain" description="Ubiquitin-like" evidence="4">
    <location>
        <begin position="44"/>
        <end position="111"/>
    </location>
</feature>
<organism evidence="6 7">
    <name type="scientific">Helianthus annuus</name>
    <name type="common">Common sunflower</name>
    <dbReference type="NCBI Taxonomy" id="4232"/>
    <lineage>
        <taxon>Eukaryota</taxon>
        <taxon>Viridiplantae</taxon>
        <taxon>Streptophyta</taxon>
        <taxon>Embryophyta</taxon>
        <taxon>Tracheophyta</taxon>
        <taxon>Spermatophyta</taxon>
        <taxon>Magnoliopsida</taxon>
        <taxon>eudicotyledons</taxon>
        <taxon>Gunneridae</taxon>
        <taxon>Pentapetalae</taxon>
        <taxon>asterids</taxon>
        <taxon>campanulids</taxon>
        <taxon>Asterales</taxon>
        <taxon>Asteraceae</taxon>
        <taxon>Asteroideae</taxon>
        <taxon>Heliantheae alliance</taxon>
        <taxon>Heliantheae</taxon>
        <taxon>Helianthus</taxon>
    </lineage>
</organism>
<evidence type="ECO:0000313" key="5">
    <source>
        <dbReference type="EMBL" id="KAF5823433.1"/>
    </source>
</evidence>